<dbReference type="InterPro" id="IPR001190">
    <property type="entry name" value="SRCR"/>
</dbReference>
<dbReference type="FunFam" id="3.10.250.10:FF:000016">
    <property type="entry name" value="Scavenger receptor cysteine-rich protein type 12"/>
    <property type="match status" value="1"/>
</dbReference>
<comment type="caution">
    <text evidence="9">Lacks conserved residue(s) required for the propagation of feature annotation.</text>
</comment>
<reference evidence="11" key="2">
    <citation type="submission" date="2020-11" db="EMBL/GenBank/DDBJ databases">
        <authorList>
            <person name="McCartney M.A."/>
            <person name="Auch B."/>
            <person name="Kono T."/>
            <person name="Mallez S."/>
            <person name="Becker A."/>
            <person name="Gohl D.M."/>
            <person name="Silverstein K.A.T."/>
            <person name="Koren S."/>
            <person name="Bechman K.B."/>
            <person name="Herman A."/>
            <person name="Abrahante J.E."/>
            <person name="Garbe J."/>
        </authorList>
    </citation>
    <scope>NUCLEOTIDE SEQUENCE</scope>
    <source>
        <strain evidence="11">Duluth1</strain>
        <tissue evidence="11">Whole animal</tissue>
    </source>
</reference>
<organism evidence="11 12">
    <name type="scientific">Dreissena polymorpha</name>
    <name type="common">Zebra mussel</name>
    <name type="synonym">Mytilus polymorpha</name>
    <dbReference type="NCBI Taxonomy" id="45954"/>
    <lineage>
        <taxon>Eukaryota</taxon>
        <taxon>Metazoa</taxon>
        <taxon>Spiralia</taxon>
        <taxon>Lophotrochozoa</taxon>
        <taxon>Mollusca</taxon>
        <taxon>Bivalvia</taxon>
        <taxon>Autobranchia</taxon>
        <taxon>Heteroconchia</taxon>
        <taxon>Euheterodonta</taxon>
        <taxon>Imparidentia</taxon>
        <taxon>Neoheterodontei</taxon>
        <taxon>Myida</taxon>
        <taxon>Dreissenoidea</taxon>
        <taxon>Dreissenidae</taxon>
        <taxon>Dreissena</taxon>
    </lineage>
</organism>
<dbReference type="SUPFAM" id="SSF56487">
    <property type="entry name" value="SRCR-like"/>
    <property type="match status" value="1"/>
</dbReference>
<dbReference type="Pfam" id="PF00530">
    <property type="entry name" value="SRCR"/>
    <property type="match status" value="1"/>
</dbReference>
<comment type="caution">
    <text evidence="11">The sequence shown here is derived from an EMBL/GenBank/DDBJ whole genome shotgun (WGS) entry which is preliminary data.</text>
</comment>
<dbReference type="GO" id="GO:0016020">
    <property type="term" value="C:membrane"/>
    <property type="evidence" value="ECO:0007669"/>
    <property type="project" value="UniProtKB-SubCell"/>
</dbReference>
<dbReference type="InterPro" id="IPR036772">
    <property type="entry name" value="SRCR-like_dom_sf"/>
</dbReference>
<keyword evidence="6" id="KW-0472">Membrane</keyword>
<gene>
    <name evidence="11" type="ORF">DPMN_191195</name>
</gene>
<dbReference type="Proteomes" id="UP000828390">
    <property type="component" value="Unassembled WGS sequence"/>
</dbReference>
<evidence type="ECO:0000256" key="3">
    <source>
        <dbReference type="ARBA" id="ARBA00022729"/>
    </source>
</evidence>
<evidence type="ECO:0000256" key="7">
    <source>
        <dbReference type="ARBA" id="ARBA00023157"/>
    </source>
</evidence>
<dbReference type="AlphaFoldDB" id="A0A9D3Y0V2"/>
<evidence type="ECO:0000256" key="8">
    <source>
        <dbReference type="ARBA" id="ARBA00023180"/>
    </source>
</evidence>
<keyword evidence="2" id="KW-0812">Transmembrane</keyword>
<protein>
    <recommendedName>
        <fullName evidence="10">SRCR domain-containing protein</fullName>
    </recommendedName>
</protein>
<dbReference type="PRINTS" id="PR00258">
    <property type="entry name" value="SPERACTRCPTR"/>
</dbReference>
<evidence type="ECO:0000256" key="6">
    <source>
        <dbReference type="ARBA" id="ARBA00023136"/>
    </source>
</evidence>
<evidence type="ECO:0000256" key="5">
    <source>
        <dbReference type="ARBA" id="ARBA00022989"/>
    </source>
</evidence>
<keyword evidence="4" id="KW-0677">Repeat</keyword>
<dbReference type="PROSITE" id="PS00420">
    <property type="entry name" value="SRCR_1"/>
    <property type="match status" value="1"/>
</dbReference>
<evidence type="ECO:0000256" key="9">
    <source>
        <dbReference type="PROSITE-ProRule" id="PRU00196"/>
    </source>
</evidence>
<evidence type="ECO:0000256" key="1">
    <source>
        <dbReference type="ARBA" id="ARBA00004167"/>
    </source>
</evidence>
<evidence type="ECO:0000259" key="10">
    <source>
        <dbReference type="PROSITE" id="PS50287"/>
    </source>
</evidence>
<reference evidence="11" key="1">
    <citation type="journal article" date="2019" name="bioRxiv">
        <title>The Genome of the Zebra Mussel, Dreissena polymorpha: A Resource for Invasive Species Research.</title>
        <authorList>
            <person name="McCartney M.A."/>
            <person name="Auch B."/>
            <person name="Kono T."/>
            <person name="Mallez S."/>
            <person name="Zhang Y."/>
            <person name="Obille A."/>
            <person name="Becker A."/>
            <person name="Abrahante J.E."/>
            <person name="Garbe J."/>
            <person name="Badalamenti J.P."/>
            <person name="Herman A."/>
            <person name="Mangelson H."/>
            <person name="Liachko I."/>
            <person name="Sullivan S."/>
            <person name="Sone E.D."/>
            <person name="Koren S."/>
            <person name="Silverstein K.A.T."/>
            <person name="Beckman K.B."/>
            <person name="Gohl D.M."/>
        </authorList>
    </citation>
    <scope>NUCLEOTIDE SEQUENCE</scope>
    <source>
        <strain evidence="11">Duluth1</strain>
        <tissue evidence="11">Whole animal</tissue>
    </source>
</reference>
<keyword evidence="12" id="KW-1185">Reference proteome</keyword>
<comment type="subcellular location">
    <subcellularLocation>
        <location evidence="1">Membrane</location>
        <topology evidence="1">Single-pass membrane protein</topology>
    </subcellularLocation>
</comment>
<keyword evidence="3" id="KW-0732">Signal</keyword>
<evidence type="ECO:0000256" key="2">
    <source>
        <dbReference type="ARBA" id="ARBA00022692"/>
    </source>
</evidence>
<name>A0A9D3Y0V2_DREPO</name>
<dbReference type="PANTHER" id="PTHR48071:SF18">
    <property type="entry name" value="DELETED IN MALIGNANT BRAIN TUMORS 1 PROTEIN-RELATED"/>
    <property type="match status" value="1"/>
</dbReference>
<keyword evidence="5" id="KW-1133">Transmembrane helix</keyword>
<dbReference type="PANTHER" id="PTHR48071">
    <property type="entry name" value="SRCR DOMAIN-CONTAINING PROTEIN"/>
    <property type="match status" value="1"/>
</dbReference>
<keyword evidence="8" id="KW-0325">Glycoprotein</keyword>
<feature type="domain" description="SRCR" evidence="10">
    <location>
        <begin position="3"/>
        <end position="68"/>
    </location>
</feature>
<dbReference type="Gene3D" id="3.10.250.10">
    <property type="entry name" value="SRCR-like domain"/>
    <property type="match status" value="1"/>
</dbReference>
<sequence length="68" mass="7275">MNIRLVNGSRPSQGRLEVFYNSTWGTVCDDEFNSSAATVVCRMLGFTGNQFVPAVLSSVIYGQGAGPT</sequence>
<accession>A0A9D3Y0V2</accession>
<dbReference type="PROSITE" id="PS50287">
    <property type="entry name" value="SRCR_2"/>
    <property type="match status" value="1"/>
</dbReference>
<proteinExistence type="predicted"/>
<evidence type="ECO:0000313" key="11">
    <source>
        <dbReference type="EMBL" id="KAH3690898.1"/>
    </source>
</evidence>
<evidence type="ECO:0000256" key="4">
    <source>
        <dbReference type="ARBA" id="ARBA00022737"/>
    </source>
</evidence>
<keyword evidence="7" id="KW-1015">Disulfide bond</keyword>
<dbReference type="EMBL" id="JAIWYP010000050">
    <property type="protein sequence ID" value="KAH3690898.1"/>
    <property type="molecule type" value="Genomic_DNA"/>
</dbReference>
<dbReference type="SMART" id="SM00202">
    <property type="entry name" value="SR"/>
    <property type="match status" value="1"/>
</dbReference>
<evidence type="ECO:0000313" key="12">
    <source>
        <dbReference type="Proteomes" id="UP000828390"/>
    </source>
</evidence>